<protein>
    <recommendedName>
        <fullName evidence="8">CASP-like protein</fullName>
    </recommendedName>
</protein>
<evidence type="ECO:0000259" key="10">
    <source>
        <dbReference type="Pfam" id="PF04535"/>
    </source>
</evidence>
<dbReference type="PANTHER" id="PTHR33573:SF40">
    <property type="entry name" value="CASP-LIKE PROTEIN 4D2"/>
    <property type="match status" value="1"/>
</dbReference>
<evidence type="ECO:0000256" key="1">
    <source>
        <dbReference type="ARBA" id="ARBA00004651"/>
    </source>
</evidence>
<dbReference type="Proteomes" id="UP001652660">
    <property type="component" value="Chromosome 2c"/>
</dbReference>
<dbReference type="GO" id="GO:0005886">
    <property type="term" value="C:plasma membrane"/>
    <property type="evidence" value="ECO:0007669"/>
    <property type="project" value="UniProtKB-SubCell"/>
</dbReference>
<evidence type="ECO:0000256" key="9">
    <source>
        <dbReference type="SAM" id="MobiDB-lite"/>
    </source>
</evidence>
<dbReference type="OrthoDB" id="685197at2759"/>
<comment type="subunit">
    <text evidence="3 8">Homodimer and heterodimers.</text>
</comment>
<comment type="similarity">
    <text evidence="2 8">Belongs to the Casparian strip membrane proteins (CASP) family.</text>
</comment>
<feature type="domain" description="Casparian strip membrane protein" evidence="10">
    <location>
        <begin position="51"/>
        <end position="193"/>
    </location>
</feature>
<keyword evidence="11" id="KW-1185">Reference proteome</keyword>
<name>A0A6P6VHY0_COFAR</name>
<dbReference type="GeneID" id="113723779"/>
<evidence type="ECO:0000313" key="11">
    <source>
        <dbReference type="Proteomes" id="UP001652660"/>
    </source>
</evidence>
<evidence type="ECO:0000256" key="7">
    <source>
        <dbReference type="ARBA" id="ARBA00023136"/>
    </source>
</evidence>
<feature type="transmembrane region" description="Helical" evidence="8">
    <location>
        <begin position="183"/>
        <end position="205"/>
    </location>
</feature>
<evidence type="ECO:0000256" key="3">
    <source>
        <dbReference type="ARBA" id="ARBA00011489"/>
    </source>
</evidence>
<dbReference type="RefSeq" id="XP_027102553.1">
    <property type="nucleotide sequence ID" value="XM_027246752.2"/>
</dbReference>
<feature type="transmembrane region" description="Helical" evidence="8">
    <location>
        <begin position="100"/>
        <end position="123"/>
    </location>
</feature>
<gene>
    <name evidence="12" type="primary">LOC113723779</name>
</gene>
<comment type="subcellular location">
    <subcellularLocation>
        <location evidence="1 8">Cell membrane</location>
        <topology evidence="1 8">Multi-pass membrane protein</topology>
    </subcellularLocation>
</comment>
<keyword evidence="4 8" id="KW-1003">Cell membrane</keyword>
<proteinExistence type="inferred from homology"/>
<evidence type="ECO:0000256" key="5">
    <source>
        <dbReference type="ARBA" id="ARBA00022692"/>
    </source>
</evidence>
<dbReference type="AlphaFoldDB" id="A0A6P6VHY0"/>
<keyword evidence="7 8" id="KW-0472">Membrane</keyword>
<evidence type="ECO:0000256" key="6">
    <source>
        <dbReference type="ARBA" id="ARBA00022989"/>
    </source>
</evidence>
<organism evidence="11 12">
    <name type="scientific">Coffea arabica</name>
    <name type="common">Arabian coffee</name>
    <dbReference type="NCBI Taxonomy" id="13443"/>
    <lineage>
        <taxon>Eukaryota</taxon>
        <taxon>Viridiplantae</taxon>
        <taxon>Streptophyta</taxon>
        <taxon>Embryophyta</taxon>
        <taxon>Tracheophyta</taxon>
        <taxon>Spermatophyta</taxon>
        <taxon>Magnoliopsida</taxon>
        <taxon>eudicotyledons</taxon>
        <taxon>Gunneridae</taxon>
        <taxon>Pentapetalae</taxon>
        <taxon>asterids</taxon>
        <taxon>lamiids</taxon>
        <taxon>Gentianales</taxon>
        <taxon>Rubiaceae</taxon>
        <taxon>Ixoroideae</taxon>
        <taxon>Gardenieae complex</taxon>
        <taxon>Bertiereae - Coffeeae clade</taxon>
        <taxon>Coffeeae</taxon>
        <taxon>Coffea</taxon>
    </lineage>
</organism>
<dbReference type="Pfam" id="PF04535">
    <property type="entry name" value="CASP_dom"/>
    <property type="match status" value="1"/>
</dbReference>
<reference evidence="11" key="1">
    <citation type="journal article" date="2025" name="Foods">
        <title>Unveiling the Microbial Signatures of Arabica Coffee Cherries: Insights into Ripeness Specific Diversity, Functional Traits, and Implications for Quality and Safety.</title>
        <authorList>
            <consortium name="RefSeq"/>
            <person name="Tenea G.N."/>
            <person name="Cifuentes V."/>
            <person name="Reyes P."/>
            <person name="Cevallos-Vallejos M."/>
        </authorList>
    </citation>
    <scope>NUCLEOTIDE SEQUENCE [LARGE SCALE GENOMIC DNA]</scope>
</reference>
<accession>A0A6P6VHY0</accession>
<feature type="transmembrane region" description="Helical" evidence="8">
    <location>
        <begin position="144"/>
        <end position="163"/>
    </location>
</feature>
<dbReference type="PANTHER" id="PTHR33573">
    <property type="entry name" value="CASP-LIKE PROTEIN 4A4"/>
    <property type="match status" value="1"/>
</dbReference>
<keyword evidence="5 8" id="KW-0812">Transmembrane</keyword>
<feature type="compositionally biased region" description="Pro residues" evidence="9">
    <location>
        <begin position="1"/>
        <end position="20"/>
    </location>
</feature>
<evidence type="ECO:0000313" key="12">
    <source>
        <dbReference type="RefSeq" id="XP_027102553.1"/>
    </source>
</evidence>
<feature type="compositionally biased region" description="Low complexity" evidence="9">
    <location>
        <begin position="21"/>
        <end position="38"/>
    </location>
</feature>
<evidence type="ECO:0000256" key="8">
    <source>
        <dbReference type="RuleBase" id="RU361233"/>
    </source>
</evidence>
<evidence type="ECO:0000256" key="4">
    <source>
        <dbReference type="ARBA" id="ARBA00022475"/>
    </source>
</evidence>
<feature type="region of interest" description="Disordered" evidence="9">
    <location>
        <begin position="1"/>
        <end position="39"/>
    </location>
</feature>
<sequence>MEPPSSAGSPPPSTPPPPPSTNTASPTSPTANPPQSSARPAPFTVTCTAGLPVIALVLRLLTFVFLLISLIITAIDTVTYVDDSGLEIKVDFSDLYAYRYMLSTTVIGITYTLLQTAFAIFQVSTGKRFGGAALCYLDFYGDKVISYMLATGAAAGFGITVDFNRLLLKGTDASDFLNKANAAAGLLIVAFLFSAISSVFSSLALPKLVP</sequence>
<feature type="transmembrane region" description="Helical" evidence="8">
    <location>
        <begin position="60"/>
        <end position="80"/>
    </location>
</feature>
<dbReference type="InterPro" id="IPR006702">
    <property type="entry name" value="CASP_dom"/>
</dbReference>
<keyword evidence="6 8" id="KW-1133">Transmembrane helix</keyword>
<reference evidence="12" key="2">
    <citation type="submission" date="2025-08" db="UniProtKB">
        <authorList>
            <consortium name="RefSeq"/>
        </authorList>
    </citation>
    <scope>IDENTIFICATION</scope>
    <source>
        <tissue evidence="12">Leaves</tissue>
    </source>
</reference>
<evidence type="ECO:0000256" key="2">
    <source>
        <dbReference type="ARBA" id="ARBA00007651"/>
    </source>
</evidence>